<name>A0ABV5ZCI2_9GAMM</name>
<dbReference type="NCBIfam" id="NF001415">
    <property type="entry name" value="PRK00292.1-2"/>
    <property type="match status" value="1"/>
</dbReference>
<dbReference type="EMBL" id="JBHLZN010000003">
    <property type="protein sequence ID" value="MFB9886961.1"/>
    <property type="molecule type" value="Genomic_DNA"/>
</dbReference>
<keyword evidence="3" id="KW-0547">Nucleotide-binding</keyword>
<evidence type="ECO:0000256" key="4">
    <source>
        <dbReference type="RuleBase" id="RU004046"/>
    </source>
</evidence>
<evidence type="ECO:0000256" key="2">
    <source>
        <dbReference type="ARBA" id="ARBA00022777"/>
    </source>
</evidence>
<dbReference type="NCBIfam" id="NF001416">
    <property type="entry name" value="PRK00292.1-3"/>
    <property type="match status" value="1"/>
</dbReference>
<evidence type="ECO:0000256" key="1">
    <source>
        <dbReference type="ARBA" id="ARBA00022679"/>
    </source>
</evidence>
<dbReference type="Pfam" id="PF02685">
    <property type="entry name" value="Glucokinase"/>
    <property type="match status" value="1"/>
</dbReference>
<dbReference type="SUPFAM" id="SSF53067">
    <property type="entry name" value="Actin-like ATPase domain"/>
    <property type="match status" value="1"/>
</dbReference>
<dbReference type="InterPro" id="IPR003836">
    <property type="entry name" value="Glucokinase"/>
</dbReference>
<dbReference type="Gene3D" id="3.40.367.20">
    <property type="match status" value="1"/>
</dbReference>
<dbReference type="HAMAP" id="MF_00524">
    <property type="entry name" value="Glucokinase"/>
    <property type="match status" value="1"/>
</dbReference>
<feature type="binding site" evidence="3">
    <location>
        <begin position="8"/>
        <end position="13"/>
    </location>
    <ligand>
        <name>ATP</name>
        <dbReference type="ChEBI" id="CHEBI:30616"/>
    </ligand>
</feature>
<protein>
    <recommendedName>
        <fullName evidence="3">Glucokinase</fullName>
        <ecNumber evidence="3">2.7.1.2</ecNumber>
    </recommendedName>
    <alternativeName>
        <fullName evidence="3">Glucose kinase</fullName>
    </alternativeName>
</protein>
<evidence type="ECO:0000256" key="3">
    <source>
        <dbReference type="HAMAP-Rule" id="MF_00524"/>
    </source>
</evidence>
<keyword evidence="2 3" id="KW-0418">Kinase</keyword>
<comment type="similarity">
    <text evidence="3 4">Belongs to the bacterial glucokinase family.</text>
</comment>
<organism evidence="5 6">
    <name type="scientific">Balneatrix alpica</name>
    <dbReference type="NCBI Taxonomy" id="75684"/>
    <lineage>
        <taxon>Bacteria</taxon>
        <taxon>Pseudomonadati</taxon>
        <taxon>Pseudomonadota</taxon>
        <taxon>Gammaproteobacteria</taxon>
        <taxon>Oceanospirillales</taxon>
        <taxon>Balneatrichaceae</taxon>
        <taxon>Balneatrix</taxon>
    </lineage>
</organism>
<evidence type="ECO:0000313" key="5">
    <source>
        <dbReference type="EMBL" id="MFB9886961.1"/>
    </source>
</evidence>
<dbReference type="EC" id="2.7.1.2" evidence="3"/>
<dbReference type="NCBIfam" id="TIGR00749">
    <property type="entry name" value="glk"/>
    <property type="match status" value="1"/>
</dbReference>
<keyword evidence="3" id="KW-0067">ATP-binding</keyword>
<dbReference type="PANTHER" id="PTHR47690">
    <property type="entry name" value="GLUCOKINASE"/>
    <property type="match status" value="1"/>
</dbReference>
<dbReference type="InterPro" id="IPR043129">
    <property type="entry name" value="ATPase_NBD"/>
</dbReference>
<gene>
    <name evidence="3" type="primary">glk</name>
    <name evidence="5" type="ORF">ACFFLH_11090</name>
</gene>
<comment type="subcellular location">
    <subcellularLocation>
        <location evidence="3">Cytoplasm</location>
    </subcellularLocation>
</comment>
<reference evidence="5 6" key="1">
    <citation type="submission" date="2024-09" db="EMBL/GenBank/DDBJ databases">
        <authorList>
            <person name="Sun Q."/>
            <person name="Mori K."/>
        </authorList>
    </citation>
    <scope>NUCLEOTIDE SEQUENCE [LARGE SCALE GENOMIC DNA]</scope>
    <source>
        <strain evidence="5 6">ATCC 51285</strain>
    </source>
</reference>
<dbReference type="CDD" id="cd24008">
    <property type="entry name" value="ASKHA_NBD_GLK"/>
    <property type="match status" value="1"/>
</dbReference>
<dbReference type="GO" id="GO:0004340">
    <property type="term" value="F:glucokinase activity"/>
    <property type="evidence" value="ECO:0007669"/>
    <property type="project" value="UniProtKB-EC"/>
</dbReference>
<comment type="catalytic activity">
    <reaction evidence="3">
        <text>D-glucose + ATP = D-glucose 6-phosphate + ADP + H(+)</text>
        <dbReference type="Rhea" id="RHEA:17825"/>
        <dbReference type="ChEBI" id="CHEBI:4167"/>
        <dbReference type="ChEBI" id="CHEBI:15378"/>
        <dbReference type="ChEBI" id="CHEBI:30616"/>
        <dbReference type="ChEBI" id="CHEBI:61548"/>
        <dbReference type="ChEBI" id="CHEBI:456216"/>
        <dbReference type="EC" id="2.7.1.2"/>
    </reaction>
</comment>
<keyword evidence="1 3" id="KW-0808">Transferase</keyword>
<evidence type="ECO:0000313" key="6">
    <source>
        <dbReference type="Proteomes" id="UP001589628"/>
    </source>
</evidence>
<dbReference type="InterPro" id="IPR050201">
    <property type="entry name" value="Bacterial_glucokinase"/>
</dbReference>
<comment type="caution">
    <text evidence="5">The sequence shown here is derived from an EMBL/GenBank/DDBJ whole genome shotgun (WGS) entry which is preliminary data.</text>
</comment>
<dbReference type="Proteomes" id="UP001589628">
    <property type="component" value="Unassembled WGS sequence"/>
</dbReference>
<keyword evidence="3" id="KW-0324">Glycolysis</keyword>
<sequence length="319" mass="33903">MAKYALVGDIGGTNARFALVQSGSTQLQQVRVLACADYSNLDSAVVAYLAQVGEQVEEACLAFACPVHADWIQMTNNHWCFSKAEMQSKLQLRTFKVLNDFTAMALGMPQVDASGLLQVGGGEGMAGRPRLVIGPGTGLGVSALVPSALGWIPLAAEGGHVSWPITSEWELQLWQHLKSLHSRISAERLLSGAGLLLLYQAYAALRQQPCHLDSPAKVTEAALAATDQLAVEVLEHFCRVLGEVAGNAALTIGTLGGVYICGGIVPRFPEFFAKSGFRQAFEAKGRMQSYMEAMPVWLVNAEYPGLLGAAAGLANQAVS</sequence>
<keyword evidence="3" id="KW-0963">Cytoplasm</keyword>
<dbReference type="Gene3D" id="3.30.420.40">
    <property type="match status" value="1"/>
</dbReference>
<keyword evidence="6" id="KW-1185">Reference proteome</keyword>
<dbReference type="RefSeq" id="WP_027312215.1">
    <property type="nucleotide sequence ID" value="NZ_JBHLZN010000003.1"/>
</dbReference>
<accession>A0ABV5ZCI2</accession>
<dbReference type="PANTHER" id="PTHR47690:SF1">
    <property type="entry name" value="GLUCOKINASE"/>
    <property type="match status" value="1"/>
</dbReference>
<proteinExistence type="inferred from homology"/>
<dbReference type="NCBIfam" id="NF009073">
    <property type="entry name" value="PRK12408.1"/>
    <property type="match status" value="1"/>
</dbReference>